<dbReference type="EMBL" id="CACVAR010000054">
    <property type="protein sequence ID" value="CAA6799670.1"/>
    <property type="molecule type" value="Genomic_DNA"/>
</dbReference>
<dbReference type="GO" id="GO:0000271">
    <property type="term" value="P:polysaccharide biosynthetic process"/>
    <property type="evidence" value="ECO:0007669"/>
    <property type="project" value="InterPro"/>
</dbReference>
<reference evidence="1" key="1">
    <citation type="submission" date="2020-01" db="EMBL/GenBank/DDBJ databases">
        <authorList>
            <person name="Meier V. D."/>
            <person name="Meier V D."/>
        </authorList>
    </citation>
    <scope>NUCLEOTIDE SEQUENCE</scope>
    <source>
        <strain evidence="1">HLG_WM_MAG_03</strain>
    </source>
</reference>
<name>A0A6S6S9P4_9BACT</name>
<dbReference type="Pfam" id="PF05159">
    <property type="entry name" value="Capsule_synth"/>
    <property type="match status" value="1"/>
</dbReference>
<organism evidence="1">
    <name type="scientific">uncultured Sulfurovum sp</name>
    <dbReference type="NCBI Taxonomy" id="269237"/>
    <lineage>
        <taxon>Bacteria</taxon>
        <taxon>Pseudomonadati</taxon>
        <taxon>Campylobacterota</taxon>
        <taxon>Epsilonproteobacteria</taxon>
        <taxon>Campylobacterales</taxon>
        <taxon>Sulfurovaceae</taxon>
        <taxon>Sulfurovum</taxon>
        <taxon>environmental samples</taxon>
    </lineage>
</organism>
<dbReference type="AlphaFoldDB" id="A0A6S6S9P4"/>
<dbReference type="InterPro" id="IPR007833">
    <property type="entry name" value="Capsule_polysaccharide_synth"/>
</dbReference>
<evidence type="ECO:0000313" key="1">
    <source>
        <dbReference type="EMBL" id="CAA6799670.1"/>
    </source>
</evidence>
<gene>
    <name evidence="1" type="ORF">HELGO_WM31319</name>
</gene>
<feature type="non-terminal residue" evidence="1">
    <location>
        <position position="174"/>
    </location>
</feature>
<protein>
    <submittedName>
        <fullName evidence="1">Capsular polysaccharide export system protein KpsC</fullName>
    </submittedName>
</protein>
<dbReference type="GO" id="GO:0015774">
    <property type="term" value="P:polysaccharide transport"/>
    <property type="evidence" value="ECO:0007669"/>
    <property type="project" value="InterPro"/>
</dbReference>
<sequence length="174" mass="20024">MKIGYYFYFNNVISIFSKQHFKGWGRKNTGRFAQWCYKIFSGTLILKEDGFIRSLDLGINNSPPFSLVEDNIGIYYDVTVPSKLENILNTYDFNADKLLLKKAKEAIELIENYHISKYNNAPNVRDSFFKDDEKKRVLIIAQTAGDASLEYGLGNKFTTKQMIDEAMNENLNAS</sequence>
<accession>A0A6S6S9P4</accession>
<proteinExistence type="predicted"/>